<keyword evidence="2" id="KW-0812">Transmembrane</keyword>
<evidence type="ECO:0000313" key="6">
    <source>
        <dbReference type="EMBL" id="AKS41575.1"/>
    </source>
</evidence>
<evidence type="ECO:0000256" key="4">
    <source>
        <dbReference type="ARBA" id="ARBA00023136"/>
    </source>
</evidence>
<evidence type="ECO:0000313" key="7">
    <source>
        <dbReference type="Proteomes" id="UP000066624"/>
    </source>
</evidence>
<dbReference type="PANTHER" id="PTHR38480:SF1">
    <property type="entry name" value="SLR0254 PROTEIN"/>
    <property type="match status" value="1"/>
</dbReference>
<dbReference type="GO" id="GO:0016020">
    <property type="term" value="C:membrane"/>
    <property type="evidence" value="ECO:0007669"/>
    <property type="project" value="UniProtKB-SubCell"/>
</dbReference>
<dbReference type="PANTHER" id="PTHR38480">
    <property type="entry name" value="SLR0254 PROTEIN"/>
    <property type="match status" value="1"/>
</dbReference>
<dbReference type="OrthoDB" id="9787732at2"/>
<protein>
    <submittedName>
        <fullName evidence="6">Membrane protein</fullName>
    </submittedName>
</protein>
<dbReference type="RefSeq" id="WP_082169512.1">
    <property type="nucleotide sequence ID" value="NZ_CP012154.1"/>
</dbReference>
<gene>
    <name evidence="6" type="ORF">WM2015_1201</name>
</gene>
<dbReference type="InterPro" id="IPR010432">
    <property type="entry name" value="RDD"/>
</dbReference>
<keyword evidence="3" id="KW-1133">Transmembrane helix</keyword>
<dbReference type="EMBL" id="CP012154">
    <property type="protein sequence ID" value="AKS41575.1"/>
    <property type="molecule type" value="Genomic_DNA"/>
</dbReference>
<evidence type="ECO:0000256" key="2">
    <source>
        <dbReference type="ARBA" id="ARBA00022692"/>
    </source>
</evidence>
<sequence length="237" mass="25781">MTWTDRPRRTIDTLAPVETPDGIELPLNPAGPIPRGGAWLLDLVIRAALLFALGWLLAWLQAVGLAVMLLAWFLINWWYPVLFEVLSHGATPGKRVARLKVMMQDGTPISWGASIVRNLVRQVDFLPLFYTTGLIAMLSNARFQRLGDLAAGTVVIRTGREANGRGSLPEGPAEPVPIALNADEQRTILDLAERSVRLNPERAADLCNQLSPLTGLDGSAGVARVQAWARALRGGQP</sequence>
<dbReference type="STRING" id="1579979.WM2015_1201"/>
<keyword evidence="7" id="KW-1185">Reference proteome</keyword>
<feature type="domain" description="RDD" evidence="5">
    <location>
        <begin position="30"/>
        <end position="152"/>
    </location>
</feature>
<proteinExistence type="predicted"/>
<dbReference type="KEGG" id="wma:WM2015_1201"/>
<dbReference type="Proteomes" id="UP000066624">
    <property type="component" value="Chromosome"/>
</dbReference>
<evidence type="ECO:0000259" key="5">
    <source>
        <dbReference type="Pfam" id="PF06271"/>
    </source>
</evidence>
<organism evidence="6 7">
    <name type="scientific">Wenzhouxiangella marina</name>
    <dbReference type="NCBI Taxonomy" id="1579979"/>
    <lineage>
        <taxon>Bacteria</taxon>
        <taxon>Pseudomonadati</taxon>
        <taxon>Pseudomonadota</taxon>
        <taxon>Gammaproteobacteria</taxon>
        <taxon>Chromatiales</taxon>
        <taxon>Wenzhouxiangellaceae</taxon>
        <taxon>Wenzhouxiangella</taxon>
    </lineage>
</organism>
<reference evidence="6 7" key="1">
    <citation type="submission" date="2015-07" db="EMBL/GenBank/DDBJ databases">
        <authorList>
            <person name="Noorani M."/>
        </authorList>
    </citation>
    <scope>NUCLEOTIDE SEQUENCE [LARGE SCALE GENOMIC DNA]</scope>
    <source>
        <strain evidence="6 7">KCTC 42284</strain>
    </source>
</reference>
<evidence type="ECO:0000256" key="1">
    <source>
        <dbReference type="ARBA" id="ARBA00004141"/>
    </source>
</evidence>
<evidence type="ECO:0000256" key="3">
    <source>
        <dbReference type="ARBA" id="ARBA00022989"/>
    </source>
</evidence>
<comment type="subcellular location">
    <subcellularLocation>
        <location evidence="1">Membrane</location>
        <topology evidence="1">Multi-pass membrane protein</topology>
    </subcellularLocation>
</comment>
<keyword evidence="4" id="KW-0472">Membrane</keyword>
<accession>A0A0K0XV80</accession>
<name>A0A0K0XV80_9GAMM</name>
<dbReference type="Pfam" id="PF06271">
    <property type="entry name" value="RDD"/>
    <property type="match status" value="1"/>
</dbReference>
<dbReference type="AlphaFoldDB" id="A0A0K0XV80"/>